<dbReference type="InParanoid" id="A0A4W3H1J0"/>
<accession>A0A4W3H1J0</accession>
<dbReference type="Proteomes" id="UP000314986">
    <property type="component" value="Unassembled WGS sequence"/>
</dbReference>
<dbReference type="AlphaFoldDB" id="A0A4W3H1J0"/>
<evidence type="ECO:0000313" key="1">
    <source>
        <dbReference type="Ensembl" id="ENSCMIP00000010583.1"/>
    </source>
</evidence>
<reference evidence="1" key="5">
    <citation type="submission" date="2025-09" db="UniProtKB">
        <authorList>
            <consortium name="Ensembl"/>
        </authorList>
    </citation>
    <scope>IDENTIFICATION</scope>
</reference>
<sequence length="60" mass="6496">MLEWDALPLPGGTHPAYLIPESIRRRLVRAKAWRSQSVCVGGTAEIQPAKIAQLAIDSGV</sequence>
<reference evidence="2" key="1">
    <citation type="journal article" date="2006" name="Science">
        <title>Ancient noncoding elements conserved in the human genome.</title>
        <authorList>
            <person name="Venkatesh B."/>
            <person name="Kirkness E.F."/>
            <person name="Loh Y.H."/>
            <person name="Halpern A.L."/>
            <person name="Lee A.P."/>
            <person name="Johnson J."/>
            <person name="Dandona N."/>
            <person name="Viswanathan L.D."/>
            <person name="Tay A."/>
            <person name="Venter J.C."/>
            <person name="Strausberg R.L."/>
            <person name="Brenner S."/>
        </authorList>
    </citation>
    <scope>NUCLEOTIDE SEQUENCE [LARGE SCALE GENOMIC DNA]</scope>
</reference>
<keyword evidence="2" id="KW-1185">Reference proteome</keyword>
<organism evidence="1 2">
    <name type="scientific">Callorhinchus milii</name>
    <name type="common">Ghost shark</name>
    <dbReference type="NCBI Taxonomy" id="7868"/>
    <lineage>
        <taxon>Eukaryota</taxon>
        <taxon>Metazoa</taxon>
        <taxon>Chordata</taxon>
        <taxon>Craniata</taxon>
        <taxon>Vertebrata</taxon>
        <taxon>Chondrichthyes</taxon>
        <taxon>Holocephali</taxon>
        <taxon>Chimaeriformes</taxon>
        <taxon>Callorhinchidae</taxon>
        <taxon>Callorhinchus</taxon>
    </lineage>
</organism>
<reference evidence="2" key="2">
    <citation type="journal article" date="2007" name="PLoS Biol.">
        <title>Survey sequencing and comparative analysis of the elephant shark (Callorhinchus milii) genome.</title>
        <authorList>
            <person name="Venkatesh B."/>
            <person name="Kirkness E.F."/>
            <person name="Loh Y.H."/>
            <person name="Halpern A.L."/>
            <person name="Lee A.P."/>
            <person name="Johnson J."/>
            <person name="Dandona N."/>
            <person name="Viswanathan L.D."/>
            <person name="Tay A."/>
            <person name="Venter J.C."/>
            <person name="Strausberg R.L."/>
            <person name="Brenner S."/>
        </authorList>
    </citation>
    <scope>NUCLEOTIDE SEQUENCE [LARGE SCALE GENOMIC DNA]</scope>
</reference>
<name>A0A4W3H1J0_CALMI</name>
<protein>
    <submittedName>
        <fullName evidence="1">Uncharacterized protein</fullName>
    </submittedName>
</protein>
<dbReference type="Ensembl" id="ENSCMIT00000010858.1">
    <property type="protein sequence ID" value="ENSCMIP00000010583.1"/>
    <property type="gene ID" value="ENSCMIG00000005578.1"/>
</dbReference>
<reference evidence="1" key="4">
    <citation type="submission" date="2025-08" db="UniProtKB">
        <authorList>
            <consortium name="Ensembl"/>
        </authorList>
    </citation>
    <scope>IDENTIFICATION</scope>
</reference>
<proteinExistence type="predicted"/>
<dbReference type="GeneTree" id="ENSGT00970000196816"/>
<reference evidence="2" key="3">
    <citation type="journal article" date="2014" name="Nature">
        <title>Elephant shark genome provides unique insights into gnathostome evolution.</title>
        <authorList>
            <consortium name="International Elephant Shark Genome Sequencing Consortium"/>
            <person name="Venkatesh B."/>
            <person name="Lee A.P."/>
            <person name="Ravi V."/>
            <person name="Maurya A.K."/>
            <person name="Lian M.M."/>
            <person name="Swann J.B."/>
            <person name="Ohta Y."/>
            <person name="Flajnik M.F."/>
            <person name="Sutoh Y."/>
            <person name="Kasahara M."/>
            <person name="Hoon S."/>
            <person name="Gangu V."/>
            <person name="Roy S.W."/>
            <person name="Irimia M."/>
            <person name="Korzh V."/>
            <person name="Kondrychyn I."/>
            <person name="Lim Z.W."/>
            <person name="Tay B.H."/>
            <person name="Tohari S."/>
            <person name="Kong K.W."/>
            <person name="Ho S."/>
            <person name="Lorente-Galdos B."/>
            <person name="Quilez J."/>
            <person name="Marques-Bonet T."/>
            <person name="Raney B.J."/>
            <person name="Ingham P.W."/>
            <person name="Tay A."/>
            <person name="Hillier L.W."/>
            <person name="Minx P."/>
            <person name="Boehm T."/>
            <person name="Wilson R.K."/>
            <person name="Brenner S."/>
            <person name="Warren W.C."/>
        </authorList>
    </citation>
    <scope>NUCLEOTIDE SEQUENCE [LARGE SCALE GENOMIC DNA]</scope>
</reference>
<evidence type="ECO:0000313" key="2">
    <source>
        <dbReference type="Proteomes" id="UP000314986"/>
    </source>
</evidence>